<dbReference type="EMBL" id="DVAB01000023">
    <property type="protein sequence ID" value="HIK00403.1"/>
    <property type="molecule type" value="Genomic_DNA"/>
</dbReference>
<reference evidence="1 2" key="1">
    <citation type="journal article" name="Nat. Commun.">
        <title>Undinarchaeota illuminate DPANN phylogeny and the impact of gene transfer on archaeal evolution.</title>
        <authorList>
            <person name="Dombrowski N."/>
            <person name="Williams T.A."/>
            <person name="Sun J."/>
            <person name="Woodcroft B.J."/>
            <person name="Lee J.H."/>
            <person name="Minh B.Q."/>
            <person name="Rinke C."/>
            <person name="Spang A."/>
        </authorList>
    </citation>
    <scope>NUCLEOTIDE SEQUENCE [LARGE SCALE GENOMIC DNA]</scope>
    <source>
        <strain evidence="1">MAG_bin1129</strain>
    </source>
</reference>
<proteinExistence type="predicted"/>
<dbReference type="AlphaFoldDB" id="A0A832V1E5"/>
<evidence type="ECO:0008006" key="3">
    <source>
        <dbReference type="Google" id="ProtNLM"/>
    </source>
</evidence>
<gene>
    <name evidence="1" type="ORF">H1016_02575</name>
</gene>
<accession>A0A832V1E5</accession>
<name>A0A832V1E5_9ARCH</name>
<comment type="caution">
    <text evidence="1">The sequence shown here is derived from an EMBL/GenBank/DDBJ whole genome shotgun (WGS) entry which is preliminary data.</text>
</comment>
<organism evidence="1 2">
    <name type="scientific">Candidatus Naiadarchaeum limnaeum</name>
    <dbReference type="NCBI Taxonomy" id="2756139"/>
    <lineage>
        <taxon>Archaea</taxon>
        <taxon>Candidatus Undinarchaeota</taxon>
        <taxon>Candidatus Undinarchaeia</taxon>
        <taxon>Candidatus Naiadarchaeales</taxon>
        <taxon>Candidatus Naiadarchaeaceae</taxon>
        <taxon>Candidatus Naiadarchaeum</taxon>
    </lineage>
</organism>
<evidence type="ECO:0000313" key="2">
    <source>
        <dbReference type="Proteomes" id="UP000646946"/>
    </source>
</evidence>
<evidence type="ECO:0000313" key="1">
    <source>
        <dbReference type="EMBL" id="HIK00403.1"/>
    </source>
</evidence>
<dbReference type="Proteomes" id="UP000646946">
    <property type="component" value="Unassembled WGS sequence"/>
</dbReference>
<protein>
    <recommendedName>
        <fullName evidence="3">Lipocalin-like domain-containing protein</fullName>
    </recommendedName>
</protein>
<dbReference type="PROSITE" id="PS51257">
    <property type="entry name" value="PROKAR_LIPOPROTEIN"/>
    <property type="match status" value="1"/>
</dbReference>
<keyword evidence="2" id="KW-1185">Reference proteome</keyword>
<sequence>MKLLISLLLLSAILISGCIQPQQNGTAGATEPGKELTTTISPARDLTGIWEGPAQWRNNVGNPACSYEGRLRLNFQQNGNNLAGTMQATITKNNQLIADVPCSQPGTFPPAAGVGTVSSSSFKFIVGVIEYSGTFTSDLMQGTFESCPNQVCNDGSGAVGAIGSFSLMR</sequence>